<dbReference type="PANTHER" id="PTHR11439">
    <property type="entry name" value="GAG-POL-RELATED RETROTRANSPOSON"/>
    <property type="match status" value="1"/>
</dbReference>
<dbReference type="SUPFAM" id="SSF56672">
    <property type="entry name" value="DNA/RNA polymerases"/>
    <property type="match status" value="1"/>
</dbReference>
<feature type="compositionally biased region" description="Gly residues" evidence="5">
    <location>
        <begin position="385"/>
        <end position="399"/>
    </location>
</feature>
<feature type="domain" description="Integrase catalytic" evidence="6">
    <location>
        <begin position="479"/>
        <end position="666"/>
    </location>
</feature>
<dbReference type="InterPro" id="IPR036397">
    <property type="entry name" value="RNaseH_sf"/>
</dbReference>
<dbReference type="SUPFAM" id="SSF53098">
    <property type="entry name" value="Ribonuclease H-like"/>
    <property type="match status" value="1"/>
</dbReference>
<dbReference type="Pfam" id="PF07727">
    <property type="entry name" value="RVT_2"/>
    <property type="match status" value="2"/>
</dbReference>
<dbReference type="Proteomes" id="UP000289340">
    <property type="component" value="Chromosome 14"/>
</dbReference>
<accession>A0A445H2S8</accession>
<keyword evidence="8" id="KW-0548">Nucleotidyltransferase</keyword>
<dbReference type="GO" id="GO:0015074">
    <property type="term" value="P:DNA integration"/>
    <property type="evidence" value="ECO:0007669"/>
    <property type="project" value="InterPro"/>
</dbReference>
<feature type="compositionally biased region" description="Low complexity" evidence="5">
    <location>
        <begin position="821"/>
        <end position="832"/>
    </location>
</feature>
<evidence type="ECO:0000256" key="2">
    <source>
        <dbReference type="ARBA" id="ARBA00022670"/>
    </source>
</evidence>
<evidence type="ECO:0000256" key="3">
    <source>
        <dbReference type="ARBA" id="ARBA00022750"/>
    </source>
</evidence>
<dbReference type="CDD" id="cd09272">
    <property type="entry name" value="RNase_HI_RT_Ty1"/>
    <property type="match status" value="1"/>
</dbReference>
<feature type="region of interest" description="Disordered" evidence="5">
    <location>
        <begin position="125"/>
        <end position="144"/>
    </location>
</feature>
<dbReference type="InterPro" id="IPR057670">
    <property type="entry name" value="SH3_retrovirus"/>
</dbReference>
<dbReference type="Gene3D" id="3.90.1720.30">
    <property type="entry name" value="PPPDE domains"/>
    <property type="match status" value="1"/>
</dbReference>
<dbReference type="PANTHER" id="PTHR11439:SF484">
    <property type="entry name" value="REVERSE TRANSCRIPTASE TY1_COPIA-TYPE DOMAIN-CONTAINING PROTEIN"/>
    <property type="match status" value="1"/>
</dbReference>
<feature type="compositionally biased region" description="Polar residues" evidence="5">
    <location>
        <begin position="125"/>
        <end position="138"/>
    </location>
</feature>
<dbReference type="InterPro" id="IPR013103">
    <property type="entry name" value="RVT_2"/>
</dbReference>
<dbReference type="PROSITE" id="PS51858">
    <property type="entry name" value="PPPDE"/>
    <property type="match status" value="1"/>
</dbReference>
<comment type="caution">
    <text evidence="8">The sequence shown here is derived from an EMBL/GenBank/DDBJ whole genome shotgun (WGS) entry which is preliminary data.</text>
</comment>
<keyword evidence="9" id="KW-1185">Reference proteome</keyword>
<dbReference type="GO" id="GO:0003676">
    <property type="term" value="F:nucleic acid binding"/>
    <property type="evidence" value="ECO:0007669"/>
    <property type="project" value="InterPro"/>
</dbReference>
<evidence type="ECO:0000256" key="5">
    <source>
        <dbReference type="SAM" id="MobiDB-lite"/>
    </source>
</evidence>
<evidence type="ECO:0000259" key="7">
    <source>
        <dbReference type="PROSITE" id="PS51858"/>
    </source>
</evidence>
<dbReference type="Pfam" id="PF25597">
    <property type="entry name" value="SH3_retrovirus"/>
    <property type="match status" value="1"/>
</dbReference>
<dbReference type="InterPro" id="IPR012337">
    <property type="entry name" value="RNaseH-like_sf"/>
</dbReference>
<dbReference type="PROSITE" id="PS50994">
    <property type="entry name" value="INTEGRASE"/>
    <property type="match status" value="1"/>
</dbReference>
<organism evidence="8 9">
    <name type="scientific">Glycine soja</name>
    <name type="common">Wild soybean</name>
    <dbReference type="NCBI Taxonomy" id="3848"/>
    <lineage>
        <taxon>Eukaryota</taxon>
        <taxon>Viridiplantae</taxon>
        <taxon>Streptophyta</taxon>
        <taxon>Embryophyta</taxon>
        <taxon>Tracheophyta</taxon>
        <taxon>Spermatophyta</taxon>
        <taxon>Magnoliopsida</taxon>
        <taxon>eudicotyledons</taxon>
        <taxon>Gunneridae</taxon>
        <taxon>Pentapetalae</taxon>
        <taxon>rosids</taxon>
        <taxon>fabids</taxon>
        <taxon>Fabales</taxon>
        <taxon>Fabaceae</taxon>
        <taxon>Papilionoideae</taxon>
        <taxon>50 kb inversion clade</taxon>
        <taxon>NPAAA clade</taxon>
        <taxon>indigoferoid/millettioid clade</taxon>
        <taxon>Phaseoleae</taxon>
        <taxon>Glycine</taxon>
        <taxon>Glycine subgen. Soja</taxon>
    </lineage>
</organism>
<protein>
    <submittedName>
        <fullName evidence="8">Retrovirus-related Pol polyprotein from transposon TNT 1-94</fullName>
        <ecNumber evidence="8">2.7.7.7</ecNumber>
    </submittedName>
</protein>
<dbReference type="Pfam" id="PF22936">
    <property type="entry name" value="Pol_BBD"/>
    <property type="match status" value="1"/>
</dbReference>
<dbReference type="GO" id="GO:0006508">
    <property type="term" value="P:proteolysis"/>
    <property type="evidence" value="ECO:0007669"/>
    <property type="project" value="UniProtKB-KW"/>
</dbReference>
<dbReference type="InterPro" id="IPR008580">
    <property type="entry name" value="PPPDE_dom"/>
</dbReference>
<dbReference type="InterPro" id="IPR043502">
    <property type="entry name" value="DNA/RNA_pol_sf"/>
</dbReference>
<dbReference type="InterPro" id="IPR001584">
    <property type="entry name" value="Integrase_cat-core"/>
</dbReference>
<evidence type="ECO:0000256" key="1">
    <source>
        <dbReference type="ARBA" id="ARBA00008140"/>
    </source>
</evidence>
<proteinExistence type="inferred from homology"/>
<feature type="region of interest" description="Disordered" evidence="5">
    <location>
        <begin position="761"/>
        <end position="839"/>
    </location>
</feature>
<dbReference type="EC" id="2.7.7.7" evidence="8"/>
<keyword evidence="4" id="KW-0378">Hydrolase</keyword>
<dbReference type="GO" id="GO:0004190">
    <property type="term" value="F:aspartic-type endopeptidase activity"/>
    <property type="evidence" value="ECO:0007669"/>
    <property type="project" value="UniProtKB-KW"/>
</dbReference>
<evidence type="ECO:0000259" key="6">
    <source>
        <dbReference type="PROSITE" id="PS50994"/>
    </source>
</evidence>
<feature type="compositionally biased region" description="Low complexity" evidence="5">
    <location>
        <begin position="764"/>
        <end position="778"/>
    </location>
</feature>
<sequence>MKLKSKKGWKSIVPLHLKGKSASRFSLFRKVNSAGYGPGKTPVYLNVYDLTPMNGYVYWAGLGIYHSGVEAVRESEVLTPPHLHFKLASEQVSSAVARRRPPQPPPSLSGGHFSGEARVRLALGSASQPANSRQQRSSHAPPRAATVLRVLRRVQSTRRRPGAGIAPRLRRSLGRLLLSPFQPSASSFVTWNATVLFSPPFCSLRVSPCGSKWLPLDLFSPSPGLQPSQLLNSIGKITPHVEPDILDILRSFKTCRSFWKKAQEIFANDIQSLFDATMKVTALKQTSHDMIAHVGKARAAVEELRKFLVADSLEEVNRKLDKFYMVLILRSLHSDFDHVRDQVLAGDQVPSMDSLITRLLRVPHLSKDENPTDSVETSAMVASRGRGGGRNNRGGRNGRGGRPHCTYCKRMGHTQENCYSLHGFPDKVAQVSRSEKAESKFSDEEYQEYLKLKSERPSNQAQSSSVPCFSTACISQSIEGPSPWILDSGASDHISGNKSSFSSFSLPKIPHLVTVANGSKVASQGSGQEHGTGRLIGEGHESRGLYYLESSPPGSCFAISKPKLLHDRLGHPSLSKLKMMVPGLKNLRVLDCILHQSTCPHTPQQNGIAERKNRHLLETARSLMLNSNVPIHHWGDAVLTACFLINRMPSSSLENQIPHSLVFPHDPLFHVSPKVFGCTCFVHDLSPGLDKLSARSVKCVFLGYSRLQKGYKCYSPTMRRYYMSADVTFFEDTPFFSPSVDHSSSLQEVLPIPSPYPLDNSGQNVSIVPSSSPNSPEVILPPLTTDQHRTRQIGSPVPEASPSDSRPSSTSPPLMDPPSPSTSSPHSDSHWPIAIRKGTRSTRNPHPIYNFLSYHRLSPSYSSFVCSLSSLAIPSTVREALDHPGWRQAMIDEMQALENNGTWELVPLPPGKTPVGCRWVYTVKVGPTGEVDRLKARLVAKGYTQVYGIDYCDTFSPVAKLTTVRLFLAMAAIRHWPLHQLDIKNAFLHGDLEEDIYMEQPPGFVAQGEYGLVLITGNDATKISQLKEHLFSHFQTKDLGSLKYFLGIEVAQSGDGVVISQRKYALDILEETGMQNCRPVESHMDPNLKLMADQSEVYPDPERYRRLVGKLIYLTITRPDISFAVGVVSQFMQNPHLDHWNAVMRILRYIKRAPGQGLLYEDKGNTQLSGYCDADWAGCPMDRRSTSGYCVFIGGNLVSWKSKKQTVVARSSAEAEYRSMAMVTCELMWIKQFLQELRFCEELQMKLYCDNQAALHIASNPVFHERTKHIEIDCHFIREKLLSKEIVTEFIGSNDQPADILTKSLRGPRIQTICSKLVHGVEYAFGAHDYPTSGVFEVEPRQCPGFKFRKSIFIGITSLDSTQVREFMERQSARYNGDTYHLIVKNCNHFCKDICYKLTGKSIPTWVNRLARLGSICNCILPEALRISAVAHDPNYQPHDSEKRRLRSGFNCLSSISMRQKHLSTSSLFLQSPIRGCLSSSWPSSELRKSINRSLKER</sequence>
<dbReference type="InterPro" id="IPR042266">
    <property type="entry name" value="PPPDE_sf"/>
</dbReference>
<gene>
    <name evidence="8" type="ORF">D0Y65_037983</name>
</gene>
<comment type="similarity">
    <text evidence="1">Belongs to the DeSI family.</text>
</comment>
<evidence type="ECO:0000313" key="9">
    <source>
        <dbReference type="Proteomes" id="UP000289340"/>
    </source>
</evidence>
<keyword evidence="8" id="KW-0808">Transferase</keyword>
<dbReference type="SMART" id="SM01179">
    <property type="entry name" value="DUF862"/>
    <property type="match status" value="1"/>
</dbReference>
<keyword evidence="2" id="KW-0645">Protease</keyword>
<feature type="compositionally biased region" description="Low complexity" evidence="5">
    <location>
        <begin position="798"/>
        <end position="813"/>
    </location>
</feature>
<evidence type="ECO:0000256" key="4">
    <source>
        <dbReference type="ARBA" id="ARBA00022801"/>
    </source>
</evidence>
<dbReference type="Pfam" id="PF05903">
    <property type="entry name" value="Peptidase_C97"/>
    <property type="match status" value="1"/>
</dbReference>
<reference evidence="8 9" key="1">
    <citation type="submission" date="2018-09" db="EMBL/GenBank/DDBJ databases">
        <title>A high-quality reference genome of wild soybean provides a powerful tool to mine soybean genomes.</title>
        <authorList>
            <person name="Xie M."/>
            <person name="Chung C.Y.L."/>
            <person name="Li M.-W."/>
            <person name="Wong F.-L."/>
            <person name="Chan T.-F."/>
            <person name="Lam H.-M."/>
        </authorList>
    </citation>
    <scope>NUCLEOTIDE SEQUENCE [LARGE SCALE GENOMIC DNA]</scope>
    <source>
        <strain evidence="9">cv. W05</strain>
        <tissue evidence="8">Hypocotyl of etiolated seedlings</tissue>
    </source>
</reference>
<dbReference type="EMBL" id="QZWG01000014">
    <property type="protein sequence ID" value="RZB67940.1"/>
    <property type="molecule type" value="Genomic_DNA"/>
</dbReference>
<keyword evidence="3" id="KW-0064">Aspartyl protease</keyword>
<evidence type="ECO:0000313" key="8">
    <source>
        <dbReference type="EMBL" id="RZB67940.1"/>
    </source>
</evidence>
<feature type="domain" description="PPPDE" evidence="7">
    <location>
        <begin position="1289"/>
        <end position="1425"/>
    </location>
</feature>
<feature type="region of interest" description="Disordered" evidence="5">
    <location>
        <begin position="367"/>
        <end position="399"/>
    </location>
</feature>
<dbReference type="GO" id="GO:0003887">
    <property type="term" value="F:DNA-directed DNA polymerase activity"/>
    <property type="evidence" value="ECO:0007669"/>
    <property type="project" value="UniProtKB-EC"/>
</dbReference>
<name>A0A445H2S8_GLYSO</name>
<dbReference type="InterPro" id="IPR054722">
    <property type="entry name" value="PolX-like_BBD"/>
</dbReference>
<dbReference type="Gene3D" id="3.30.420.10">
    <property type="entry name" value="Ribonuclease H-like superfamily/Ribonuclease H"/>
    <property type="match status" value="1"/>
</dbReference>